<reference evidence="1" key="1">
    <citation type="submission" date="2021-03" db="EMBL/GenBank/DDBJ databases">
        <title>Draft genome sequence of rust myrtle Austropuccinia psidii MF-1, a brazilian biotype.</title>
        <authorList>
            <person name="Quecine M.C."/>
            <person name="Pachon D.M.R."/>
            <person name="Bonatelli M.L."/>
            <person name="Correr F.H."/>
            <person name="Franceschini L.M."/>
            <person name="Leite T.F."/>
            <person name="Margarido G.R.A."/>
            <person name="Almeida C.A."/>
            <person name="Ferrarezi J.A."/>
            <person name="Labate C.A."/>
        </authorList>
    </citation>
    <scope>NUCLEOTIDE SEQUENCE</scope>
    <source>
        <strain evidence="1">MF-1</strain>
    </source>
</reference>
<gene>
    <name evidence="1" type="ORF">O181_071587</name>
</gene>
<dbReference type="OrthoDB" id="3268424at2759"/>
<protein>
    <submittedName>
        <fullName evidence="1">Uncharacterized protein</fullName>
    </submittedName>
</protein>
<dbReference type="AlphaFoldDB" id="A0A9Q3F7Y8"/>
<proteinExistence type="predicted"/>
<keyword evidence="2" id="KW-1185">Reference proteome</keyword>
<dbReference type="EMBL" id="AVOT02037205">
    <property type="protein sequence ID" value="MBW0531872.1"/>
    <property type="molecule type" value="Genomic_DNA"/>
</dbReference>
<dbReference type="InterPro" id="IPR012337">
    <property type="entry name" value="RNaseH-like_sf"/>
</dbReference>
<accession>A0A9Q3F7Y8</accession>
<sequence>MQTDKNISISTSAITALPKLILPGRTLPISTSTKLLARVITMLADCSDVTEFFSTFNKLHNIPPGCHCALNELTIETQQIGIHSLFLEPSPEPPIEEPYANSLPLPIQGKSLVCCIRGLCSHIHSSPKKWDIFKKIHEQTNNPKLMPLRIPTTRWNYFLHQIKQAQQLKTSITLYTQSPKSKTQPLTDEQWAAMEYIKPLLQLLEDACGEFQSEHPTKNSVLPFYHSIRMECQCWASKTNPNWASTFNAPTIKNHQIN</sequence>
<organism evidence="1 2">
    <name type="scientific">Austropuccinia psidii MF-1</name>
    <dbReference type="NCBI Taxonomy" id="1389203"/>
    <lineage>
        <taxon>Eukaryota</taxon>
        <taxon>Fungi</taxon>
        <taxon>Dikarya</taxon>
        <taxon>Basidiomycota</taxon>
        <taxon>Pucciniomycotina</taxon>
        <taxon>Pucciniomycetes</taxon>
        <taxon>Pucciniales</taxon>
        <taxon>Sphaerophragmiaceae</taxon>
        <taxon>Austropuccinia</taxon>
    </lineage>
</organism>
<evidence type="ECO:0000313" key="1">
    <source>
        <dbReference type="EMBL" id="MBW0531872.1"/>
    </source>
</evidence>
<dbReference type="Proteomes" id="UP000765509">
    <property type="component" value="Unassembled WGS sequence"/>
</dbReference>
<evidence type="ECO:0000313" key="2">
    <source>
        <dbReference type="Proteomes" id="UP000765509"/>
    </source>
</evidence>
<name>A0A9Q3F7Y8_9BASI</name>
<comment type="caution">
    <text evidence="1">The sequence shown here is derived from an EMBL/GenBank/DDBJ whole genome shotgun (WGS) entry which is preliminary data.</text>
</comment>
<dbReference type="SUPFAM" id="SSF53098">
    <property type="entry name" value="Ribonuclease H-like"/>
    <property type="match status" value="1"/>
</dbReference>